<dbReference type="AlphaFoldDB" id="D8KAU3"/>
<dbReference type="OrthoDB" id="9804951at2"/>
<feature type="domain" description="EAL" evidence="3">
    <location>
        <begin position="170"/>
        <end position="423"/>
    </location>
</feature>
<dbReference type="EC" id="3.1.4.52" evidence="1"/>
<keyword evidence="6" id="KW-1185">Reference proteome</keyword>
<dbReference type="PANTHER" id="PTHR33121">
    <property type="entry name" value="CYCLIC DI-GMP PHOSPHODIESTERASE PDEF"/>
    <property type="match status" value="1"/>
</dbReference>
<dbReference type="Gene3D" id="3.20.20.450">
    <property type="entry name" value="EAL domain"/>
    <property type="match status" value="1"/>
</dbReference>
<evidence type="ECO:0000259" key="4">
    <source>
        <dbReference type="PROSITE" id="PS50887"/>
    </source>
</evidence>
<dbReference type="STRING" id="105559.Nwat_2754"/>
<dbReference type="FunFam" id="3.20.20.450:FF:000001">
    <property type="entry name" value="Cyclic di-GMP phosphodiesterase yahA"/>
    <property type="match status" value="1"/>
</dbReference>
<dbReference type="RefSeq" id="WP_013221586.1">
    <property type="nucleotide sequence ID" value="NC_014315.1"/>
</dbReference>
<dbReference type="InterPro" id="IPR000160">
    <property type="entry name" value="GGDEF_dom"/>
</dbReference>
<evidence type="ECO:0000313" key="6">
    <source>
        <dbReference type="Proteomes" id="UP000000393"/>
    </source>
</evidence>
<dbReference type="InterPro" id="IPR029787">
    <property type="entry name" value="Nucleotide_cyclase"/>
</dbReference>
<feature type="domain" description="GGDEF" evidence="4">
    <location>
        <begin position="28"/>
        <end position="161"/>
    </location>
</feature>
<organism evidence="5 6">
    <name type="scientific">Nitrosococcus watsoni (strain C-113)</name>
    <dbReference type="NCBI Taxonomy" id="105559"/>
    <lineage>
        <taxon>Bacteria</taxon>
        <taxon>Pseudomonadati</taxon>
        <taxon>Pseudomonadota</taxon>
        <taxon>Gammaproteobacteria</taxon>
        <taxon>Chromatiales</taxon>
        <taxon>Chromatiaceae</taxon>
        <taxon>Nitrosococcus</taxon>
    </lineage>
</organism>
<dbReference type="SMART" id="SM00052">
    <property type="entry name" value="EAL"/>
    <property type="match status" value="1"/>
</dbReference>
<dbReference type="EMBL" id="CP002086">
    <property type="protein sequence ID" value="ADJ29520.1"/>
    <property type="molecule type" value="Genomic_DNA"/>
</dbReference>
<dbReference type="InterPro" id="IPR050706">
    <property type="entry name" value="Cyclic-di-GMP_PDE-like"/>
</dbReference>
<evidence type="ECO:0000256" key="1">
    <source>
        <dbReference type="ARBA" id="ARBA00012282"/>
    </source>
</evidence>
<sequence length="433" mass="48297">MSLPNLPQPQRDTVLARLRHHLQSPHPQLLGLLTIKLCRFREINTTFGYQAGDSLLAQFAEHIREHIRPQDELVRVGDAEFSLILPSLHTGGQALLAANRVWALAQQYPFTVNGHTPLPHVAMGIALCPEHEKEPESLLRAADLALAEAQKTGNPYHIYHSRLLEVARDDLVLEEELEHALENDEFRLFFQPKIAFSTNQIMGTEALIRWQHPTQGMIPPGKFIPLIEKTALIEPVTLWVLNTALRYCAEWAKKGAPLSVAVNFPPTLLINPEIVELVRQALQIWGTRQGGLILEVTESAVMTDPKRSLETLQHLSNLGVKLAIDDFGTGYSSLAYLKNMPVNELKIDKSFVDEMAANQNDSLIVQAVTDLGHNFDLQVTAEGIEDQATLEGLRDIGCDYGQGYFLGRPMAPQNLENWMQESPWGTAIKATTA</sequence>
<dbReference type="SUPFAM" id="SSF141868">
    <property type="entry name" value="EAL domain-like"/>
    <property type="match status" value="1"/>
</dbReference>
<gene>
    <name evidence="5" type="ordered locus">Nwat_2754</name>
</gene>
<dbReference type="CDD" id="cd01949">
    <property type="entry name" value="GGDEF"/>
    <property type="match status" value="1"/>
</dbReference>
<dbReference type="HOGENOM" id="CLU_000445_70_50_6"/>
<name>D8KAU3_NITWC</name>
<proteinExistence type="predicted"/>
<dbReference type="PROSITE" id="PS50887">
    <property type="entry name" value="GGDEF"/>
    <property type="match status" value="1"/>
</dbReference>
<keyword evidence="2" id="KW-0973">c-di-GMP</keyword>
<reference evidence="5 6" key="1">
    <citation type="submission" date="2010-06" db="EMBL/GenBank/DDBJ databases">
        <title>Complete sequence of chromosome of Nitrosococcus watsoni C-113.</title>
        <authorList>
            <consortium name="US DOE Joint Genome Institute"/>
            <person name="Lucas S."/>
            <person name="Copeland A."/>
            <person name="Lapidus A."/>
            <person name="Cheng J.-F."/>
            <person name="Bruce D."/>
            <person name="Goodwin L."/>
            <person name="Pitluck S."/>
            <person name="Malfatti S.A."/>
            <person name="Chain P.S.G."/>
            <person name="Land M."/>
            <person name="Hauser L."/>
            <person name="Kyrpides N."/>
            <person name="Ivanova N."/>
            <person name="Cambell M.A."/>
            <person name="Heidelberg J.F."/>
            <person name="Klotz M.G."/>
            <person name="Woyke T."/>
        </authorList>
    </citation>
    <scope>NUCLEOTIDE SEQUENCE [LARGE SCALE GENOMIC DNA]</scope>
    <source>
        <strain evidence="5 6">C-113</strain>
    </source>
</reference>
<dbReference type="GO" id="GO:0071111">
    <property type="term" value="F:cyclic-guanylate-specific phosphodiesterase activity"/>
    <property type="evidence" value="ECO:0007669"/>
    <property type="project" value="UniProtKB-EC"/>
</dbReference>
<dbReference type="InterPro" id="IPR035919">
    <property type="entry name" value="EAL_sf"/>
</dbReference>
<accession>D8KAU3</accession>
<dbReference type="eggNOG" id="COG5001">
    <property type="taxonomic scope" value="Bacteria"/>
</dbReference>
<dbReference type="CDD" id="cd01948">
    <property type="entry name" value="EAL"/>
    <property type="match status" value="1"/>
</dbReference>
<dbReference type="SUPFAM" id="SSF55073">
    <property type="entry name" value="Nucleotide cyclase"/>
    <property type="match status" value="1"/>
</dbReference>
<evidence type="ECO:0000313" key="5">
    <source>
        <dbReference type="EMBL" id="ADJ29520.1"/>
    </source>
</evidence>
<dbReference type="Proteomes" id="UP000000393">
    <property type="component" value="Chromosome"/>
</dbReference>
<dbReference type="InterPro" id="IPR001633">
    <property type="entry name" value="EAL_dom"/>
</dbReference>
<dbReference type="PROSITE" id="PS50883">
    <property type="entry name" value="EAL"/>
    <property type="match status" value="1"/>
</dbReference>
<evidence type="ECO:0000259" key="3">
    <source>
        <dbReference type="PROSITE" id="PS50883"/>
    </source>
</evidence>
<dbReference type="SMART" id="SM00267">
    <property type="entry name" value="GGDEF"/>
    <property type="match status" value="1"/>
</dbReference>
<dbReference type="KEGG" id="nwa:Nwat_2754"/>
<evidence type="ECO:0000256" key="2">
    <source>
        <dbReference type="ARBA" id="ARBA00022636"/>
    </source>
</evidence>
<dbReference type="NCBIfam" id="TIGR00254">
    <property type="entry name" value="GGDEF"/>
    <property type="match status" value="1"/>
</dbReference>
<dbReference type="PANTHER" id="PTHR33121:SF70">
    <property type="entry name" value="SIGNALING PROTEIN YKOW"/>
    <property type="match status" value="1"/>
</dbReference>
<dbReference type="Pfam" id="PF00990">
    <property type="entry name" value="GGDEF"/>
    <property type="match status" value="1"/>
</dbReference>
<dbReference type="Pfam" id="PF00563">
    <property type="entry name" value="EAL"/>
    <property type="match status" value="1"/>
</dbReference>
<dbReference type="Gene3D" id="3.30.70.270">
    <property type="match status" value="1"/>
</dbReference>
<protein>
    <recommendedName>
        <fullName evidence="1">cyclic-guanylate-specific phosphodiesterase</fullName>
        <ecNumber evidence="1">3.1.4.52</ecNumber>
    </recommendedName>
</protein>
<dbReference type="InterPro" id="IPR043128">
    <property type="entry name" value="Rev_trsase/Diguanyl_cyclase"/>
</dbReference>